<comment type="caution">
    <text evidence="2">The sequence shown here is derived from an EMBL/GenBank/DDBJ whole genome shotgun (WGS) entry which is preliminary data.</text>
</comment>
<dbReference type="Proteomes" id="UP001328107">
    <property type="component" value="Unassembled WGS sequence"/>
</dbReference>
<dbReference type="EMBL" id="BTRK01000004">
    <property type="protein sequence ID" value="GMR47285.1"/>
    <property type="molecule type" value="Genomic_DNA"/>
</dbReference>
<feature type="transmembrane region" description="Helical" evidence="1">
    <location>
        <begin position="39"/>
        <end position="57"/>
    </location>
</feature>
<sequence length="265" mass="30025">EDFADESGRYVGVIGAVQNGTADATIEDFMMDEKKLREFHFTLPFVTMTMTGLYTRVRQSESWPIDAFIVFPYKIAALILVIGVIVFLLENLPELFGYSITMGEAPGKAEIIQDMQTMADMLCDPSSSKIITAYIILYSIFSVNPAHPHTINCDLQPVDVSDRAYLKENLPGLYEVNVNVPYPAVFYLSRARLGRSTIDRFNQIVQGMFDLEKQESLWWRRFTGRSRQTYSDRKAKAEFACTPLPLESLSVIFYVCSSLLIASFV</sequence>
<feature type="non-terminal residue" evidence="2">
    <location>
        <position position="1"/>
    </location>
</feature>
<evidence type="ECO:0000313" key="3">
    <source>
        <dbReference type="Proteomes" id="UP001328107"/>
    </source>
</evidence>
<dbReference type="AlphaFoldDB" id="A0AAN5CMQ6"/>
<keyword evidence="1" id="KW-0472">Membrane</keyword>
<dbReference type="PANTHER" id="PTHR22714">
    <property type="entry name" value="PROTEIN CBG02446-RELATED"/>
    <property type="match status" value="1"/>
</dbReference>
<evidence type="ECO:0000313" key="2">
    <source>
        <dbReference type="EMBL" id="GMR47285.1"/>
    </source>
</evidence>
<keyword evidence="3" id="KW-1185">Reference proteome</keyword>
<name>A0AAN5CMQ6_9BILA</name>
<proteinExistence type="predicted"/>
<keyword evidence="1" id="KW-0812">Transmembrane</keyword>
<dbReference type="InterPro" id="IPR040128">
    <property type="entry name" value="T25E4.2-like"/>
</dbReference>
<keyword evidence="1" id="KW-1133">Transmembrane helix</keyword>
<dbReference type="PANTHER" id="PTHR22714:SF7">
    <property type="entry name" value="SOLUTE-BINDING PROTEIN FAMILY 3_N-TERMINAL DOMAIN-CONTAINING PROTEIN"/>
    <property type="match status" value="1"/>
</dbReference>
<accession>A0AAN5CMQ6</accession>
<evidence type="ECO:0000256" key="1">
    <source>
        <dbReference type="SAM" id="Phobius"/>
    </source>
</evidence>
<dbReference type="Gene3D" id="3.40.190.10">
    <property type="entry name" value="Periplasmic binding protein-like II"/>
    <property type="match status" value="1"/>
</dbReference>
<organism evidence="2 3">
    <name type="scientific">Pristionchus mayeri</name>
    <dbReference type="NCBI Taxonomy" id="1317129"/>
    <lineage>
        <taxon>Eukaryota</taxon>
        <taxon>Metazoa</taxon>
        <taxon>Ecdysozoa</taxon>
        <taxon>Nematoda</taxon>
        <taxon>Chromadorea</taxon>
        <taxon>Rhabditida</taxon>
        <taxon>Rhabditina</taxon>
        <taxon>Diplogasteromorpha</taxon>
        <taxon>Diplogasteroidea</taxon>
        <taxon>Neodiplogasteridae</taxon>
        <taxon>Pristionchus</taxon>
    </lineage>
</organism>
<reference evidence="3" key="1">
    <citation type="submission" date="2022-10" db="EMBL/GenBank/DDBJ databases">
        <title>Genome assembly of Pristionchus species.</title>
        <authorList>
            <person name="Yoshida K."/>
            <person name="Sommer R.J."/>
        </authorList>
    </citation>
    <scope>NUCLEOTIDE SEQUENCE [LARGE SCALE GENOMIC DNA]</scope>
    <source>
        <strain evidence="3">RS5460</strain>
    </source>
</reference>
<protein>
    <submittedName>
        <fullName evidence="2">Uncharacterized protein</fullName>
    </submittedName>
</protein>
<feature type="transmembrane region" description="Helical" evidence="1">
    <location>
        <begin position="69"/>
        <end position="89"/>
    </location>
</feature>
<gene>
    <name evidence="2" type="ORF">PMAYCL1PPCAC_17480</name>
</gene>